<evidence type="ECO:0000256" key="1">
    <source>
        <dbReference type="PIRSR" id="PIRSR001359-1"/>
    </source>
</evidence>
<evidence type="ECO:0000256" key="2">
    <source>
        <dbReference type="PIRSR" id="PIRSR001359-3"/>
    </source>
</evidence>
<dbReference type="PIRSF" id="PIRSF001359">
    <property type="entry name" value="F_bP_aldolase_II"/>
    <property type="match status" value="1"/>
</dbReference>
<feature type="binding site" evidence="2">
    <location>
        <position position="227"/>
    </location>
    <ligand>
        <name>Zn(2+)</name>
        <dbReference type="ChEBI" id="CHEBI:29105"/>
        <label>1</label>
        <note>catalytic</note>
    </ligand>
</feature>
<dbReference type="Proteomes" id="UP000295257">
    <property type="component" value="Unassembled WGS sequence"/>
</dbReference>
<feature type="binding site" evidence="2">
    <location>
        <position position="98"/>
    </location>
    <ligand>
        <name>Zn(2+)</name>
        <dbReference type="ChEBI" id="CHEBI:29105"/>
        <label>1</label>
        <note>catalytic</note>
    </ligand>
</feature>
<keyword evidence="4" id="KW-1185">Reference proteome</keyword>
<gene>
    <name evidence="3" type="ORF">C5L30_000407</name>
</gene>
<evidence type="ECO:0000313" key="4">
    <source>
        <dbReference type="Proteomes" id="UP000295257"/>
    </source>
</evidence>
<feature type="active site" description="Proton donor" evidence="1">
    <location>
        <position position="97"/>
    </location>
</feature>
<name>A0A4R5NFX5_9LACO</name>
<dbReference type="OrthoDB" id="9803995at2"/>
<keyword evidence="2" id="KW-0479">Metal-binding</keyword>
<dbReference type="InterPro" id="IPR013785">
    <property type="entry name" value="Aldolase_TIM"/>
</dbReference>
<dbReference type="NCBIfam" id="TIGR00167">
    <property type="entry name" value="cbbA"/>
    <property type="match status" value="1"/>
</dbReference>
<dbReference type="AlphaFoldDB" id="A0A4R5NFX5"/>
<proteinExistence type="predicted"/>
<comment type="cofactor">
    <cofactor evidence="2">
        <name>Zn(2+)</name>
        <dbReference type="ChEBI" id="CHEBI:29105"/>
    </cofactor>
    <text evidence="2">Binds 2 Zn(2+) ions per subunit. One is catalytic and the other provides a structural contribution.</text>
</comment>
<evidence type="ECO:0000313" key="3">
    <source>
        <dbReference type="EMBL" id="TDG73020.1"/>
    </source>
</evidence>
<comment type="caution">
    <text evidence="3">The sequence shown here is derived from an EMBL/GenBank/DDBJ whole genome shotgun (WGS) entry which is preliminary data.</text>
</comment>
<dbReference type="Pfam" id="PF01116">
    <property type="entry name" value="F_bP_aldolase"/>
    <property type="match status" value="1"/>
</dbReference>
<dbReference type="EMBL" id="PUFN01000012">
    <property type="protein sequence ID" value="TDG73020.1"/>
    <property type="molecule type" value="Genomic_DNA"/>
</dbReference>
<organism evidence="3 4">
    <name type="scientific">Companilactobacillus farciminis</name>
    <dbReference type="NCBI Taxonomy" id="1612"/>
    <lineage>
        <taxon>Bacteria</taxon>
        <taxon>Bacillati</taxon>
        <taxon>Bacillota</taxon>
        <taxon>Bacilli</taxon>
        <taxon>Lactobacillales</taxon>
        <taxon>Lactobacillaceae</taxon>
        <taxon>Companilactobacillus</taxon>
    </lineage>
</organism>
<feature type="binding site" evidence="2">
    <location>
        <position position="119"/>
    </location>
    <ligand>
        <name>Zn(2+)</name>
        <dbReference type="ChEBI" id="CHEBI:29105"/>
        <label>2</label>
    </ligand>
</feature>
<dbReference type="InterPro" id="IPR050246">
    <property type="entry name" value="Class_II_FBP_aldolase"/>
</dbReference>
<dbReference type="GO" id="GO:0008270">
    <property type="term" value="F:zinc ion binding"/>
    <property type="evidence" value="ECO:0007669"/>
    <property type="project" value="InterPro"/>
</dbReference>
<dbReference type="InterPro" id="IPR000771">
    <property type="entry name" value="FBA_II"/>
</dbReference>
<reference evidence="3 4" key="1">
    <citation type="journal article" date="2019" name="Appl. Microbiol. Biotechnol.">
        <title>Uncovering carbohydrate metabolism through a genotype-phenotype association study of 56 lactic acid bacteria genomes.</title>
        <authorList>
            <person name="Buron-Moles G."/>
            <person name="Chailyan A."/>
            <person name="Dolejs I."/>
            <person name="Forster J."/>
            <person name="Miks M.H."/>
        </authorList>
    </citation>
    <scope>NUCLEOTIDE SEQUENCE [LARGE SCALE GENOMIC DNA]</scope>
    <source>
        <strain evidence="3 4">ATCC 29644</strain>
    </source>
</reference>
<dbReference type="GO" id="GO:0005975">
    <property type="term" value="P:carbohydrate metabolic process"/>
    <property type="evidence" value="ECO:0007669"/>
    <property type="project" value="InterPro"/>
</dbReference>
<dbReference type="CDD" id="cd00947">
    <property type="entry name" value="TBP_aldolase_IIB"/>
    <property type="match status" value="1"/>
</dbReference>
<dbReference type="GO" id="GO:0016832">
    <property type="term" value="F:aldehyde-lyase activity"/>
    <property type="evidence" value="ECO:0007669"/>
    <property type="project" value="InterPro"/>
</dbReference>
<dbReference type="SUPFAM" id="SSF51569">
    <property type="entry name" value="Aldolase"/>
    <property type="match status" value="1"/>
</dbReference>
<sequence length="371" mass="39917">MLINGNAFLKTADKYHYAQGAFNVNTEEQVDAAIQIHEALRAPLFLQGAQLGNAFIGGKADFKNGNLDDIKKGADLLADYVAKKAEVASIPIALHLDHGLTFDVAKACIDSGYTSVMIDGSAHEYEDNVELTKKVVDYAHKYGVTVEGELGTIAGVEDHVFAKNSSYTSPLQALDFINKTGVDSLAISYGTKHGANKGSDIKLRMQIVTAIKEILLSEGIDVNLVSHGSSTIPQYIVEEINNLGGNVNGTGGIPIEQLKVAIGCGINKINIDSDIRLATTRNFRELGKKNPEVVTDPSTAGIYKLLAENEADIDPRTFLAPVMNLVTENKADTPALKEINRAVNLGTQEIMGQLIVNFGMLGMAPKVMEFK</sequence>
<feature type="binding site" evidence="2">
    <location>
        <position position="149"/>
    </location>
    <ligand>
        <name>Zn(2+)</name>
        <dbReference type="ChEBI" id="CHEBI:29105"/>
        <label>2</label>
    </ligand>
</feature>
<protein>
    <recommendedName>
        <fullName evidence="5">Fructose-bisphosphate aldolase</fullName>
    </recommendedName>
</protein>
<dbReference type="PANTHER" id="PTHR30304">
    <property type="entry name" value="D-TAGATOSE-1,6-BISPHOSPHATE ALDOLASE"/>
    <property type="match status" value="1"/>
</dbReference>
<feature type="binding site" evidence="2">
    <location>
        <position position="193"/>
    </location>
    <ligand>
        <name>Zn(2+)</name>
        <dbReference type="ChEBI" id="CHEBI:29105"/>
        <label>1</label>
        <note>catalytic</note>
    </ligand>
</feature>
<dbReference type="PANTHER" id="PTHR30304:SF0">
    <property type="entry name" value="D-TAGATOSE-1,6-BISPHOSPHATE ALDOLASE SUBUNIT GATY-RELATED"/>
    <property type="match status" value="1"/>
</dbReference>
<evidence type="ECO:0008006" key="5">
    <source>
        <dbReference type="Google" id="ProtNLM"/>
    </source>
</evidence>
<dbReference type="RefSeq" id="WP_010019045.1">
    <property type="nucleotide sequence ID" value="NZ_PUFN01000012.1"/>
</dbReference>
<dbReference type="Gene3D" id="3.20.20.70">
    <property type="entry name" value="Aldolase class I"/>
    <property type="match status" value="1"/>
</dbReference>
<accession>A0A4R5NFX5</accession>
<keyword evidence="2" id="KW-0862">Zinc</keyword>
<dbReference type="PROSITE" id="PS00602">
    <property type="entry name" value="ALDOLASE_CLASS_II_1"/>
    <property type="match status" value="1"/>
</dbReference>